<name>A0ABU1W0V1_9GAMM</name>
<accession>A0ABU1W0V1</accession>
<proteinExistence type="predicted"/>
<comment type="caution">
    <text evidence="8">The sequence shown here is derived from an EMBL/GenBank/DDBJ whole genome shotgun (WGS) entry which is preliminary data.</text>
</comment>
<evidence type="ECO:0000313" key="9">
    <source>
        <dbReference type="Proteomes" id="UP001257909"/>
    </source>
</evidence>
<dbReference type="PANTHER" id="PTHR35169:SF1">
    <property type="entry name" value="PROLYL 4-HYDROXYLASE ALPHA SUBUNIT FE(2+) 2OG DIOXYGENASE DOMAIN-CONTAINING PROTEIN"/>
    <property type="match status" value="1"/>
</dbReference>
<evidence type="ECO:0000256" key="1">
    <source>
        <dbReference type="ARBA" id="ARBA00001961"/>
    </source>
</evidence>
<dbReference type="SMART" id="SM00702">
    <property type="entry name" value="P4Hc"/>
    <property type="match status" value="1"/>
</dbReference>
<evidence type="ECO:0000256" key="5">
    <source>
        <dbReference type="ARBA" id="ARBA00023002"/>
    </source>
</evidence>
<feature type="domain" description="Fe2OG dioxygenase" evidence="7">
    <location>
        <begin position="125"/>
        <end position="230"/>
    </location>
</feature>
<evidence type="ECO:0000256" key="2">
    <source>
        <dbReference type="ARBA" id="ARBA00022723"/>
    </source>
</evidence>
<evidence type="ECO:0000259" key="7">
    <source>
        <dbReference type="PROSITE" id="PS51471"/>
    </source>
</evidence>
<reference evidence="8 9" key="1">
    <citation type="submission" date="2023-07" db="EMBL/GenBank/DDBJ databases">
        <title>Sorghum-associated microbial communities from plants grown in Nebraska, USA.</title>
        <authorList>
            <person name="Schachtman D."/>
        </authorList>
    </citation>
    <scope>NUCLEOTIDE SEQUENCE [LARGE SCALE GENOMIC DNA]</scope>
    <source>
        <strain evidence="8 9">4138</strain>
    </source>
</reference>
<evidence type="ECO:0000256" key="3">
    <source>
        <dbReference type="ARBA" id="ARBA00022896"/>
    </source>
</evidence>
<evidence type="ECO:0000256" key="6">
    <source>
        <dbReference type="ARBA" id="ARBA00023004"/>
    </source>
</evidence>
<protein>
    <submittedName>
        <fullName evidence="8">Rps23 Pro-64 3,4-dihydroxylase Tpa1-like proline 4-hydroxylase</fullName>
    </submittedName>
</protein>
<dbReference type="Gene3D" id="2.60.120.620">
    <property type="entry name" value="q2cbj1_9rhob like domain"/>
    <property type="match status" value="1"/>
</dbReference>
<sequence length="231" mass="26606">MWLNEQQVIPSAIRAYRKALVRSTPHHVVIDGLFAQAQLDQVAHVLRQDQQWKTQKHSYSALYVNNATWQETPDTERFVQRDLWDRTGHPADNPESAIAQEFLSFLRGNEFMSLLSRIFDVQITDINVAKPEINTNYFRLSASDFVNQHADDSPGREVCMLLYLNQDWQSDSGGELVFMGKDDKTVTIAPLYNRCVLFDPSSPGSEHWVKAVNGETAGDYRYNLTSWYWSE</sequence>
<dbReference type="InterPro" id="IPR006620">
    <property type="entry name" value="Pro_4_hyd_alph"/>
</dbReference>
<keyword evidence="2" id="KW-0479">Metal-binding</keyword>
<dbReference type="PANTHER" id="PTHR35169">
    <property type="entry name" value="FE2OG DIOXYGENASE DOMAIN-CONTAINING PROTEIN"/>
    <property type="match status" value="1"/>
</dbReference>
<keyword evidence="5" id="KW-0560">Oxidoreductase</keyword>
<evidence type="ECO:0000256" key="4">
    <source>
        <dbReference type="ARBA" id="ARBA00022964"/>
    </source>
</evidence>
<dbReference type="Pfam" id="PF13640">
    <property type="entry name" value="2OG-FeII_Oxy_3"/>
    <property type="match status" value="1"/>
</dbReference>
<dbReference type="RefSeq" id="WP_310278338.1">
    <property type="nucleotide sequence ID" value="NZ_JAVDWR010000006.1"/>
</dbReference>
<evidence type="ECO:0000313" key="8">
    <source>
        <dbReference type="EMBL" id="MDR7121353.1"/>
    </source>
</evidence>
<dbReference type="InterPro" id="IPR044862">
    <property type="entry name" value="Pro_4_hyd_alph_FE2OG_OXY"/>
</dbReference>
<dbReference type="EMBL" id="JAVDWR010000006">
    <property type="protein sequence ID" value="MDR7121353.1"/>
    <property type="molecule type" value="Genomic_DNA"/>
</dbReference>
<organism evidence="8 9">
    <name type="scientific">Rheinheimera soli</name>
    <dbReference type="NCBI Taxonomy" id="443616"/>
    <lineage>
        <taxon>Bacteria</taxon>
        <taxon>Pseudomonadati</taxon>
        <taxon>Pseudomonadota</taxon>
        <taxon>Gammaproteobacteria</taxon>
        <taxon>Chromatiales</taxon>
        <taxon>Chromatiaceae</taxon>
        <taxon>Rheinheimera</taxon>
    </lineage>
</organism>
<dbReference type="InterPro" id="IPR005123">
    <property type="entry name" value="Oxoglu/Fe-dep_dioxygenase_dom"/>
</dbReference>
<gene>
    <name evidence="8" type="ORF">J2W69_002295</name>
</gene>
<keyword evidence="6" id="KW-0408">Iron</keyword>
<keyword evidence="9" id="KW-1185">Reference proteome</keyword>
<keyword evidence="4" id="KW-0223">Dioxygenase</keyword>
<dbReference type="PROSITE" id="PS51471">
    <property type="entry name" value="FE2OG_OXY"/>
    <property type="match status" value="1"/>
</dbReference>
<comment type="cofactor">
    <cofactor evidence="1">
        <name>L-ascorbate</name>
        <dbReference type="ChEBI" id="CHEBI:38290"/>
    </cofactor>
</comment>
<dbReference type="Proteomes" id="UP001257909">
    <property type="component" value="Unassembled WGS sequence"/>
</dbReference>
<keyword evidence="3" id="KW-0847">Vitamin C</keyword>